<dbReference type="eggNOG" id="ENOG50333AS">
    <property type="taxonomic scope" value="Bacteria"/>
</dbReference>
<keyword evidence="2" id="KW-1185">Reference proteome</keyword>
<evidence type="ECO:0000313" key="1">
    <source>
        <dbReference type="EMBL" id="ABW30118.1"/>
    </source>
</evidence>
<dbReference type="OrthoDB" id="286185at2"/>
<reference evidence="1 2" key="1">
    <citation type="journal article" date="2008" name="Proc. Natl. Acad. Sci. U.S.A.">
        <title>Niche adaptation and genome expansion in the chlorophyll d-producing cyanobacterium Acaryochloris marina.</title>
        <authorList>
            <person name="Swingley W.D."/>
            <person name="Chen M."/>
            <person name="Cheung P.C."/>
            <person name="Conrad A.L."/>
            <person name="Dejesa L.C."/>
            <person name="Hao J."/>
            <person name="Honchak B.M."/>
            <person name="Karbach L.E."/>
            <person name="Kurdoglu A."/>
            <person name="Lahiri S."/>
            <person name="Mastrian S.D."/>
            <person name="Miyashita H."/>
            <person name="Page L."/>
            <person name="Ramakrishna P."/>
            <person name="Satoh S."/>
            <person name="Sattley W.M."/>
            <person name="Shimada Y."/>
            <person name="Taylor H.L."/>
            <person name="Tomo T."/>
            <person name="Tsuchiya T."/>
            <person name="Wang Z.T."/>
            <person name="Raymond J."/>
            <person name="Mimuro M."/>
            <person name="Blankenship R.E."/>
            <person name="Touchman J.W."/>
        </authorList>
    </citation>
    <scope>NUCLEOTIDE SEQUENCE [LARGE SCALE GENOMIC DNA]</scope>
    <source>
        <strain evidence="2">MBIC 11017</strain>
    </source>
</reference>
<dbReference type="RefSeq" id="WP_012165380.1">
    <property type="nucleotide sequence ID" value="NC_009925.1"/>
</dbReference>
<protein>
    <recommendedName>
        <fullName evidence="3">DUF2004 domain-containing protein</fullName>
    </recommendedName>
</protein>
<gene>
    <name evidence="1" type="ordered locus">AM1_5156</name>
</gene>
<dbReference type="AlphaFoldDB" id="B0C8G3"/>
<proteinExistence type="predicted"/>
<sequence>MTSTPNELARRTQVALEAIQDSTGTEAGKFGADLFVSHHLEEIDAAYWLERLGTGKPGSRQILGLLIPIFDSDQREDGDFETLDFTLPGDVSNYLLSVQFDDSGNVIAIYMES</sequence>
<evidence type="ECO:0008006" key="3">
    <source>
        <dbReference type="Google" id="ProtNLM"/>
    </source>
</evidence>
<dbReference type="HOGENOM" id="CLU_2140441_0_0_3"/>
<organism evidence="1 2">
    <name type="scientific">Acaryochloris marina (strain MBIC 11017)</name>
    <dbReference type="NCBI Taxonomy" id="329726"/>
    <lineage>
        <taxon>Bacteria</taxon>
        <taxon>Bacillati</taxon>
        <taxon>Cyanobacteriota</taxon>
        <taxon>Cyanophyceae</taxon>
        <taxon>Acaryochloridales</taxon>
        <taxon>Acaryochloridaceae</taxon>
        <taxon>Acaryochloris</taxon>
    </lineage>
</organism>
<dbReference type="EMBL" id="CP000828">
    <property type="protein sequence ID" value="ABW30118.1"/>
    <property type="molecule type" value="Genomic_DNA"/>
</dbReference>
<dbReference type="KEGG" id="amr:AM1_5156"/>
<dbReference type="Proteomes" id="UP000000268">
    <property type="component" value="Chromosome"/>
</dbReference>
<accession>B0C8G3</accession>
<evidence type="ECO:0000313" key="2">
    <source>
        <dbReference type="Proteomes" id="UP000000268"/>
    </source>
</evidence>
<name>B0C8G3_ACAM1</name>